<organism evidence="2 3">
    <name type="scientific">Nanchangia anserum</name>
    <dbReference type="NCBI Taxonomy" id="2692125"/>
    <lineage>
        <taxon>Bacteria</taxon>
        <taxon>Bacillati</taxon>
        <taxon>Actinomycetota</taxon>
        <taxon>Actinomycetes</taxon>
        <taxon>Actinomycetales</taxon>
        <taxon>Actinomycetaceae</taxon>
        <taxon>Nanchangia</taxon>
    </lineage>
</organism>
<dbReference type="EMBL" id="JACRUO010000001">
    <property type="protein sequence ID" value="MBD3689269.1"/>
    <property type="molecule type" value="Genomic_DNA"/>
</dbReference>
<dbReference type="AlphaFoldDB" id="A0A8I0GFV6"/>
<evidence type="ECO:0000313" key="3">
    <source>
        <dbReference type="Proteomes" id="UP000627538"/>
    </source>
</evidence>
<name>A0A8I0GFV6_9ACTO</name>
<reference evidence="2 3" key="1">
    <citation type="submission" date="2020-08" db="EMBL/GenBank/DDBJ databases">
        <title>Winkia gen. nov., sp. nov., isolated from faeces of the Anser albifrons in China.</title>
        <authorList>
            <person name="Liu Q."/>
        </authorList>
    </citation>
    <scope>NUCLEOTIDE SEQUENCE [LARGE SCALE GENOMIC DNA]</scope>
    <source>
        <strain evidence="2 3">C62</strain>
    </source>
</reference>
<dbReference type="InterPro" id="IPR025329">
    <property type="entry name" value="DUF4235"/>
</dbReference>
<dbReference type="Pfam" id="PF14019">
    <property type="entry name" value="DUF4235"/>
    <property type="match status" value="1"/>
</dbReference>
<protein>
    <submittedName>
        <fullName evidence="2">DUF4235 domain-containing protein</fullName>
    </submittedName>
</protein>
<evidence type="ECO:0000256" key="1">
    <source>
        <dbReference type="SAM" id="Phobius"/>
    </source>
</evidence>
<proteinExistence type="predicted"/>
<accession>A0A8I0GFV6</accession>
<keyword evidence="1" id="KW-0812">Transmembrane</keyword>
<dbReference type="Proteomes" id="UP000627538">
    <property type="component" value="Unassembled WGS sequence"/>
</dbReference>
<feature type="transmembrane region" description="Helical" evidence="1">
    <location>
        <begin position="44"/>
        <end position="65"/>
    </location>
</feature>
<dbReference type="RefSeq" id="WP_191071332.1">
    <property type="nucleotide sequence ID" value="NZ_CP060506.1"/>
</dbReference>
<sequence>MDIGWKIASAGSLAVAGFIADKIVDLGWKAVTGHTAPRNAEEEAQANLAEVVIFGVVSGVLVTLIRRLTVKQTNKWYGGRTKDAVAEHSER</sequence>
<comment type="caution">
    <text evidence="2">The sequence shown here is derived from an EMBL/GenBank/DDBJ whole genome shotgun (WGS) entry which is preliminary data.</text>
</comment>
<keyword evidence="3" id="KW-1185">Reference proteome</keyword>
<evidence type="ECO:0000313" key="2">
    <source>
        <dbReference type="EMBL" id="MBD3689269.1"/>
    </source>
</evidence>
<keyword evidence="1" id="KW-0472">Membrane</keyword>
<keyword evidence="1" id="KW-1133">Transmembrane helix</keyword>
<gene>
    <name evidence="2" type="ORF">H8R10_03360</name>
</gene>